<dbReference type="Proteomes" id="UP000078343">
    <property type="component" value="Unassembled WGS sequence"/>
</dbReference>
<reference evidence="1 2" key="1">
    <citation type="submission" date="2016-04" db="EMBL/GenBank/DDBJ databases">
        <title>Draft genome of Fonsecaea erecta CBS 125763.</title>
        <authorList>
            <person name="Weiss V.A."/>
            <person name="Vicente V.A."/>
            <person name="Raittz R.T."/>
            <person name="Moreno L.F."/>
            <person name="De Souza E.M."/>
            <person name="Pedrosa F.O."/>
            <person name="Steffens M.B."/>
            <person name="Faoro H."/>
            <person name="Tadra-Sfeir M.Z."/>
            <person name="Najafzadeh M.J."/>
            <person name="Felipe M.S."/>
            <person name="Teixeira M."/>
            <person name="Sun J."/>
            <person name="Xi L."/>
            <person name="Gomes R."/>
            <person name="De Azevedo C.M."/>
            <person name="Salgado C.G."/>
            <person name="Da Silva M.B."/>
            <person name="Nascimento M.F."/>
            <person name="Queiroz-Telles F."/>
            <person name="Attili D.S."/>
            <person name="Gorbushina A."/>
        </authorList>
    </citation>
    <scope>NUCLEOTIDE SEQUENCE [LARGE SCALE GENOMIC DNA]</scope>
    <source>
        <strain evidence="1 2">CBS 125763</strain>
    </source>
</reference>
<gene>
    <name evidence="1" type="ORF">AYL99_09748</name>
</gene>
<organism evidence="1 2">
    <name type="scientific">Fonsecaea erecta</name>
    <dbReference type="NCBI Taxonomy" id="1367422"/>
    <lineage>
        <taxon>Eukaryota</taxon>
        <taxon>Fungi</taxon>
        <taxon>Dikarya</taxon>
        <taxon>Ascomycota</taxon>
        <taxon>Pezizomycotina</taxon>
        <taxon>Eurotiomycetes</taxon>
        <taxon>Chaetothyriomycetidae</taxon>
        <taxon>Chaetothyriales</taxon>
        <taxon>Herpotrichiellaceae</taxon>
        <taxon>Fonsecaea</taxon>
    </lineage>
</organism>
<keyword evidence="2" id="KW-1185">Reference proteome</keyword>
<dbReference type="RefSeq" id="XP_018688964.1">
    <property type="nucleotide sequence ID" value="XM_018841255.1"/>
</dbReference>
<protein>
    <submittedName>
        <fullName evidence="1">Uncharacterized protein</fullName>
    </submittedName>
</protein>
<evidence type="ECO:0000313" key="1">
    <source>
        <dbReference type="EMBL" id="OAP55597.1"/>
    </source>
</evidence>
<comment type="caution">
    <text evidence="1">The sequence shown here is derived from an EMBL/GenBank/DDBJ whole genome shotgun (WGS) entry which is preliminary data.</text>
</comment>
<evidence type="ECO:0000313" key="2">
    <source>
        <dbReference type="Proteomes" id="UP000078343"/>
    </source>
</evidence>
<dbReference type="EMBL" id="LVYI01000010">
    <property type="protein sequence ID" value="OAP55597.1"/>
    <property type="molecule type" value="Genomic_DNA"/>
</dbReference>
<proteinExistence type="predicted"/>
<dbReference type="AlphaFoldDB" id="A0A178Z763"/>
<accession>A0A178Z763</accession>
<name>A0A178Z763_9EURO</name>
<dbReference type="GeneID" id="30013916"/>
<sequence length="318" mass="36426">MAIPFSQSYEPLLAPTNSENDNRPAFFVISPESLRTDPFSDDEIMRGIRSLERTAKGLRERIYAELWEYGVDYIPEKPHHRYDGRTQKFLFELATQLEDMLAQIHSGSLQVLEACRQLNGLLQFAHHPTSSDPPTLMDPLTNAAINDTNTTLEALPGLTESLTEMQEEIEALCHIIKSLVKLIEHAALECLRYSACEVQDARKIRVGLEQVCYQRKQLKTFETATEAMRTILKDCYSTRIVSDHDITRIRTQLNEMKNAFTSLYPPPPIQMQTPDSGSSYRHVRRTRVSNRTAFASYPAHYTPMVTPWSTRDIHPRRG</sequence>